<accession>A0A269PDT5</accession>
<dbReference type="EMBL" id="NQMQ01000018">
    <property type="protein sequence ID" value="PAJ69105.1"/>
    <property type="molecule type" value="Genomic_DNA"/>
</dbReference>
<dbReference type="RefSeq" id="WP_095278017.1">
    <property type="nucleotide sequence ID" value="NZ_CP047655.1"/>
</dbReference>
<evidence type="ECO:0000259" key="9">
    <source>
        <dbReference type="Pfam" id="PF02687"/>
    </source>
</evidence>
<proteinExistence type="inferred from homology"/>
<name>A0A269PDT5_9CORY</name>
<dbReference type="InterPro" id="IPR025857">
    <property type="entry name" value="MacB_PCD"/>
</dbReference>
<evidence type="ECO:0000313" key="12">
    <source>
        <dbReference type="EMBL" id="PAT10411.1"/>
    </source>
</evidence>
<evidence type="ECO:0000256" key="6">
    <source>
        <dbReference type="ARBA" id="ARBA00038076"/>
    </source>
</evidence>
<comment type="caution">
    <text evidence="11">The sequence shown here is derived from an EMBL/GenBank/DDBJ whole genome shotgun (WGS) entry which is preliminary data.</text>
</comment>
<evidence type="ECO:0000256" key="5">
    <source>
        <dbReference type="ARBA" id="ARBA00023136"/>
    </source>
</evidence>
<dbReference type="PANTHER" id="PTHR30572:SF4">
    <property type="entry name" value="ABC TRANSPORTER PERMEASE YTRF"/>
    <property type="match status" value="1"/>
</dbReference>
<dbReference type="AlphaFoldDB" id="A0A269PDT5"/>
<feature type="transmembrane region" description="Helical" evidence="8">
    <location>
        <begin position="306"/>
        <end position="330"/>
    </location>
</feature>
<gene>
    <name evidence="11" type="ORF">CIG21_08360</name>
    <name evidence="12" type="ORF">CKJ80_06290</name>
</gene>
<dbReference type="Proteomes" id="UP000218041">
    <property type="component" value="Unassembled WGS sequence"/>
</dbReference>
<evidence type="ECO:0000313" key="11">
    <source>
        <dbReference type="EMBL" id="PAJ69105.1"/>
    </source>
</evidence>
<keyword evidence="5 8" id="KW-0472">Membrane</keyword>
<feature type="domain" description="ABC3 transporter permease C-terminal" evidence="9">
    <location>
        <begin position="310"/>
        <end position="422"/>
    </location>
</feature>
<feature type="transmembrane region" description="Helical" evidence="8">
    <location>
        <begin position="358"/>
        <end position="380"/>
    </location>
</feature>
<dbReference type="GO" id="GO:0005886">
    <property type="term" value="C:plasma membrane"/>
    <property type="evidence" value="ECO:0007669"/>
    <property type="project" value="UniProtKB-SubCell"/>
</dbReference>
<keyword evidence="4 8" id="KW-1133">Transmembrane helix</keyword>
<reference evidence="12 14" key="1">
    <citation type="submission" date="2017-08" db="EMBL/GenBank/DDBJ databases">
        <title>Whole genome sequences of 6 clinical strains closest to Corynebacterium imitans.</title>
        <authorList>
            <person name="Bernier A.-M."/>
            <person name="Burdz T."/>
            <person name="Bernard K."/>
        </authorList>
    </citation>
    <scope>NUCLEOTIDE SEQUENCE [LARGE SCALE GENOMIC DNA]</scope>
    <source>
        <strain evidence="12 14">NML92-0415</strain>
    </source>
</reference>
<feature type="transmembrane region" description="Helical" evidence="8">
    <location>
        <begin position="392"/>
        <end position="412"/>
    </location>
</feature>
<dbReference type="InterPro" id="IPR003838">
    <property type="entry name" value="ABC3_permease_C"/>
</dbReference>
<reference evidence="11 13" key="2">
    <citation type="submission" date="2017-08" db="EMBL/GenBank/DDBJ databases">
        <authorList>
            <person name="de Groot N.N."/>
        </authorList>
    </citation>
    <scope>NUCLEOTIDE SEQUENCE [LARGE SCALE GENOMIC DNA]</scope>
    <source>
        <strain evidence="11 13">NBT06-6</strain>
    </source>
</reference>
<sequence>MNIQESLRLAVSSLNKNKLRSLLTLLGIIIGIMAVVIIMTLGRGLENQVMSGLQGVGTTTHPVVVHERPDEEEQSDDPFAAMSQAQPTDERDSLTLQDLQDMRDAFGDRITGIDVDLSGMGEIENGDKDPVSTTINPALMDSIDMRGGEVEFGRGISDKDMQGQRPVAVVSPELVDAMFDGDPASALGERIDLVQEGQPAVFTIIGVLGDKTDGAAGGGGAFGGMQSYAEAYIPVTAADRIGLNGDWFTSISVRSSGEEEAATFQKDLQDYLDRQYRGNETYEAEVIDLSSSLQELTSVFRIMSSVLSAIGGISLLVGGIGVMNIMLITVTERTREIGVRKALGATHGDIRTQFIVEAMLVCLVGGVIGVILGGAIGMIATAAFDAFVWPPVGAVLLSLLFSLATGVFFGAYPASKAAKMQPIEALRYE</sequence>
<dbReference type="InterPro" id="IPR050250">
    <property type="entry name" value="Macrolide_Exporter_MacB"/>
</dbReference>
<evidence type="ECO:0000256" key="3">
    <source>
        <dbReference type="ARBA" id="ARBA00022692"/>
    </source>
</evidence>
<dbReference type="Pfam" id="PF12704">
    <property type="entry name" value="MacB_PCD"/>
    <property type="match status" value="1"/>
</dbReference>
<evidence type="ECO:0000313" key="14">
    <source>
        <dbReference type="Proteomes" id="UP000218041"/>
    </source>
</evidence>
<organism evidence="11 13">
    <name type="scientific">Corynebacterium hadale</name>
    <dbReference type="NCBI Taxonomy" id="2026255"/>
    <lineage>
        <taxon>Bacteria</taxon>
        <taxon>Bacillati</taxon>
        <taxon>Actinomycetota</taxon>
        <taxon>Actinomycetes</taxon>
        <taxon>Mycobacteriales</taxon>
        <taxon>Corynebacteriaceae</taxon>
        <taxon>Corynebacterium</taxon>
    </lineage>
</organism>
<dbReference type="EMBL" id="NSGP01000007">
    <property type="protein sequence ID" value="PAT10411.1"/>
    <property type="molecule type" value="Genomic_DNA"/>
</dbReference>
<feature type="region of interest" description="Disordered" evidence="7">
    <location>
        <begin position="68"/>
        <end position="93"/>
    </location>
</feature>
<dbReference type="Pfam" id="PF02687">
    <property type="entry name" value="FtsX"/>
    <property type="match status" value="1"/>
</dbReference>
<evidence type="ECO:0000256" key="7">
    <source>
        <dbReference type="SAM" id="MobiDB-lite"/>
    </source>
</evidence>
<comment type="similarity">
    <text evidence="6">Belongs to the ABC-4 integral membrane protein family.</text>
</comment>
<keyword evidence="2" id="KW-1003">Cell membrane</keyword>
<evidence type="ECO:0000256" key="2">
    <source>
        <dbReference type="ARBA" id="ARBA00022475"/>
    </source>
</evidence>
<keyword evidence="3 8" id="KW-0812">Transmembrane</keyword>
<evidence type="ECO:0000313" key="13">
    <source>
        <dbReference type="Proteomes" id="UP000215771"/>
    </source>
</evidence>
<feature type="domain" description="MacB-like periplasmic core" evidence="10">
    <location>
        <begin position="21"/>
        <end position="270"/>
    </location>
</feature>
<dbReference type="PANTHER" id="PTHR30572">
    <property type="entry name" value="MEMBRANE COMPONENT OF TRANSPORTER-RELATED"/>
    <property type="match status" value="1"/>
</dbReference>
<evidence type="ECO:0000256" key="1">
    <source>
        <dbReference type="ARBA" id="ARBA00004651"/>
    </source>
</evidence>
<dbReference type="GO" id="GO:0022857">
    <property type="term" value="F:transmembrane transporter activity"/>
    <property type="evidence" value="ECO:0007669"/>
    <property type="project" value="TreeGrafter"/>
</dbReference>
<protein>
    <submittedName>
        <fullName evidence="11">ABC transporter permease</fullName>
    </submittedName>
</protein>
<dbReference type="Proteomes" id="UP000215771">
    <property type="component" value="Unassembled WGS sequence"/>
</dbReference>
<feature type="transmembrane region" description="Helical" evidence="8">
    <location>
        <begin position="21"/>
        <end position="41"/>
    </location>
</feature>
<evidence type="ECO:0000256" key="8">
    <source>
        <dbReference type="SAM" id="Phobius"/>
    </source>
</evidence>
<evidence type="ECO:0000259" key="10">
    <source>
        <dbReference type="Pfam" id="PF12704"/>
    </source>
</evidence>
<comment type="subcellular location">
    <subcellularLocation>
        <location evidence="1">Cell membrane</location>
        <topology evidence="1">Multi-pass membrane protein</topology>
    </subcellularLocation>
</comment>
<evidence type="ECO:0000256" key="4">
    <source>
        <dbReference type="ARBA" id="ARBA00022989"/>
    </source>
</evidence>